<dbReference type="GO" id="GO:0005694">
    <property type="term" value="C:chromosome"/>
    <property type="evidence" value="ECO:0007669"/>
    <property type="project" value="InterPro"/>
</dbReference>
<organism evidence="4 5">
    <name type="scientific">Dyella psychrodurans</name>
    <dbReference type="NCBI Taxonomy" id="1927960"/>
    <lineage>
        <taxon>Bacteria</taxon>
        <taxon>Pseudomonadati</taxon>
        <taxon>Pseudomonadota</taxon>
        <taxon>Gammaproteobacteria</taxon>
        <taxon>Lysobacterales</taxon>
        <taxon>Rhodanobacteraceae</taxon>
        <taxon>Dyella</taxon>
    </lineage>
</organism>
<dbReference type="InterPro" id="IPR013498">
    <property type="entry name" value="Topo_IA_Znf"/>
</dbReference>
<feature type="domain" description="Restriction endonuclease type IV Mrr" evidence="3">
    <location>
        <begin position="89"/>
        <end position="200"/>
    </location>
</feature>
<name>A0A370WW60_9GAMM</name>
<reference evidence="4 5" key="1">
    <citation type="submission" date="2018-07" db="EMBL/GenBank/DDBJ databases">
        <title>Dyella monticola sp. nov. and Dyella psychrodurans sp. nov. isolated from monsoon evergreen broad-leaved forest soil of Dinghu Mountain, China.</title>
        <authorList>
            <person name="Gao Z."/>
            <person name="Qiu L."/>
        </authorList>
    </citation>
    <scope>NUCLEOTIDE SEQUENCE [LARGE SCALE GENOMIC DNA]</scope>
    <source>
        <strain evidence="4 5">4MSK11</strain>
    </source>
</reference>
<dbReference type="SUPFAM" id="SSF52980">
    <property type="entry name" value="Restriction endonuclease-like"/>
    <property type="match status" value="1"/>
</dbReference>
<evidence type="ECO:0000259" key="2">
    <source>
        <dbReference type="Pfam" id="PF01396"/>
    </source>
</evidence>
<keyword evidence="5" id="KW-1185">Reference proteome</keyword>
<dbReference type="Gene3D" id="3.40.1350.10">
    <property type="match status" value="1"/>
</dbReference>
<feature type="transmembrane region" description="Helical" evidence="1">
    <location>
        <begin position="47"/>
        <end position="70"/>
    </location>
</feature>
<dbReference type="PANTHER" id="PTHR30015">
    <property type="entry name" value="MRR RESTRICTION SYSTEM PROTEIN"/>
    <property type="match status" value="1"/>
</dbReference>
<dbReference type="InterPro" id="IPR007560">
    <property type="entry name" value="Restrct_endonuc_IV_Mrr"/>
</dbReference>
<dbReference type="EMBL" id="QRBF01000010">
    <property type="protein sequence ID" value="RDS80372.1"/>
    <property type="molecule type" value="Genomic_DNA"/>
</dbReference>
<keyword evidence="4" id="KW-0255">Endonuclease</keyword>
<dbReference type="OrthoDB" id="5782056at2"/>
<dbReference type="InterPro" id="IPR011856">
    <property type="entry name" value="tRNA_endonuc-like_dom_sf"/>
</dbReference>
<dbReference type="GO" id="GO:0003916">
    <property type="term" value="F:DNA topoisomerase activity"/>
    <property type="evidence" value="ECO:0007669"/>
    <property type="project" value="InterPro"/>
</dbReference>
<feature type="transmembrane region" description="Helical" evidence="1">
    <location>
        <begin position="7"/>
        <end position="27"/>
    </location>
</feature>
<evidence type="ECO:0000256" key="1">
    <source>
        <dbReference type="SAM" id="Phobius"/>
    </source>
</evidence>
<dbReference type="Pfam" id="PF01396">
    <property type="entry name" value="Zn_ribbon_Top1"/>
    <property type="match status" value="1"/>
</dbReference>
<keyword evidence="4" id="KW-0540">Nuclease</keyword>
<accession>A0A370WW60</accession>
<comment type="caution">
    <text evidence="4">The sequence shown here is derived from an EMBL/GenBank/DDBJ whole genome shotgun (WGS) entry which is preliminary data.</text>
</comment>
<keyword evidence="4" id="KW-0378">Hydrolase</keyword>
<gene>
    <name evidence="4" type="ORF">DWU99_19825</name>
</gene>
<feature type="domain" description="DNA topoisomerase type IA zn finger" evidence="2">
    <location>
        <begin position="226"/>
        <end position="258"/>
    </location>
</feature>
<protein>
    <submittedName>
        <fullName evidence="4">Restriction endonuclease</fullName>
    </submittedName>
</protein>
<dbReference type="RefSeq" id="WP_115479825.1">
    <property type="nucleotide sequence ID" value="NZ_QRBF01000010.1"/>
</dbReference>
<proteinExistence type="predicted"/>
<keyword evidence="1" id="KW-0812">Transmembrane</keyword>
<dbReference type="Pfam" id="PF04471">
    <property type="entry name" value="Mrr_cat"/>
    <property type="match status" value="1"/>
</dbReference>
<dbReference type="AlphaFoldDB" id="A0A370WW60"/>
<dbReference type="GO" id="GO:0015666">
    <property type="term" value="F:restriction endodeoxyribonuclease activity"/>
    <property type="evidence" value="ECO:0007669"/>
    <property type="project" value="TreeGrafter"/>
</dbReference>
<dbReference type="Gene3D" id="3.30.65.10">
    <property type="entry name" value="Bacterial Topoisomerase I, domain 1"/>
    <property type="match status" value="1"/>
</dbReference>
<dbReference type="Proteomes" id="UP000255334">
    <property type="component" value="Unassembled WGS sequence"/>
</dbReference>
<evidence type="ECO:0000313" key="4">
    <source>
        <dbReference type="EMBL" id="RDS80372.1"/>
    </source>
</evidence>
<evidence type="ECO:0000259" key="3">
    <source>
        <dbReference type="Pfam" id="PF04471"/>
    </source>
</evidence>
<dbReference type="InterPro" id="IPR011335">
    <property type="entry name" value="Restrct_endonuc-II-like"/>
</dbReference>
<dbReference type="PANTHER" id="PTHR30015:SF7">
    <property type="entry name" value="TYPE IV METHYL-DIRECTED RESTRICTION ENZYME ECOKMRR"/>
    <property type="match status" value="1"/>
</dbReference>
<dbReference type="GO" id="GO:0003677">
    <property type="term" value="F:DNA binding"/>
    <property type="evidence" value="ECO:0007669"/>
    <property type="project" value="InterPro"/>
</dbReference>
<dbReference type="GO" id="GO:0009307">
    <property type="term" value="P:DNA restriction-modification system"/>
    <property type="evidence" value="ECO:0007669"/>
    <property type="project" value="InterPro"/>
</dbReference>
<sequence length="261" mass="28596">MEVVSRLPWQAGIVLGIVGYVSVRYLLAWSLSTLGGPVGQALGQQLGQGLGAAVASLLLGMCWAAALISYMDSRRRSQLLETQTGLNSLRAIDWREFELLVGEAFRRQGYAVKETGLGGADGGVDLILLKDGAMTLVQCKQWRTKLVDVRVVREMYGLLAHHHADAVKIVAIGNYTDDARLFVHGKPIELIHGNALLEMVRDVQRTTPSRYKLIQNPEPLPGLEPLCPTCGRPMVQRANRRSGKTFWGCSAYPACRSSRVA</sequence>
<dbReference type="GO" id="GO:0006265">
    <property type="term" value="P:DNA topological change"/>
    <property type="evidence" value="ECO:0007669"/>
    <property type="project" value="InterPro"/>
</dbReference>
<keyword evidence="1" id="KW-1133">Transmembrane helix</keyword>
<dbReference type="InterPro" id="IPR052906">
    <property type="entry name" value="Type_IV_Methyl-Rstrct_Enzyme"/>
</dbReference>
<dbReference type="SUPFAM" id="SSF57783">
    <property type="entry name" value="Zinc beta-ribbon"/>
    <property type="match status" value="1"/>
</dbReference>
<evidence type="ECO:0000313" key="5">
    <source>
        <dbReference type="Proteomes" id="UP000255334"/>
    </source>
</evidence>
<keyword evidence="1" id="KW-0472">Membrane</keyword>